<dbReference type="EMBL" id="JYDS01000066">
    <property type="protein sequence ID" value="KRZ27807.1"/>
    <property type="molecule type" value="Genomic_DNA"/>
</dbReference>
<reference evidence="1 2" key="1">
    <citation type="submission" date="2015-01" db="EMBL/GenBank/DDBJ databases">
        <title>Evolution of Trichinella species and genotypes.</title>
        <authorList>
            <person name="Korhonen P.K."/>
            <person name="Edoardo P."/>
            <person name="Giuseppe L.R."/>
            <person name="Gasser R.B."/>
        </authorList>
    </citation>
    <scope>NUCLEOTIDE SEQUENCE [LARGE SCALE GENOMIC DNA]</scope>
    <source>
        <strain evidence="1">ISS588</strain>
    </source>
</reference>
<organism evidence="1 2">
    <name type="scientific">Trichinella pseudospiralis</name>
    <name type="common">Parasitic roundworm</name>
    <dbReference type="NCBI Taxonomy" id="6337"/>
    <lineage>
        <taxon>Eukaryota</taxon>
        <taxon>Metazoa</taxon>
        <taxon>Ecdysozoa</taxon>
        <taxon>Nematoda</taxon>
        <taxon>Enoplea</taxon>
        <taxon>Dorylaimia</taxon>
        <taxon>Trichinellida</taxon>
        <taxon>Trichinellidae</taxon>
        <taxon>Trichinella</taxon>
    </lineage>
</organism>
<dbReference type="AlphaFoldDB" id="A0A0V1IYI7"/>
<protein>
    <submittedName>
        <fullName evidence="1">Uncharacterized protein</fullName>
    </submittedName>
</protein>
<accession>A0A0V1IYI7</accession>
<evidence type="ECO:0000313" key="1">
    <source>
        <dbReference type="EMBL" id="KRZ27807.1"/>
    </source>
</evidence>
<name>A0A0V1IYI7_TRIPS</name>
<sequence>MISRNFQDKPLAVRHFSDDDFLQFKQLVQILSIILRQGKRQKPTRLDPPRPDVPLTYQGHQVQSDWSVWSMRFNVDRLIDR</sequence>
<keyword evidence="2" id="KW-1185">Reference proteome</keyword>
<comment type="caution">
    <text evidence="1">The sequence shown here is derived from an EMBL/GenBank/DDBJ whole genome shotgun (WGS) entry which is preliminary data.</text>
</comment>
<gene>
    <name evidence="1" type="ORF">T4B_623</name>
</gene>
<evidence type="ECO:0000313" key="2">
    <source>
        <dbReference type="Proteomes" id="UP000054805"/>
    </source>
</evidence>
<proteinExistence type="predicted"/>
<dbReference type="Proteomes" id="UP000054805">
    <property type="component" value="Unassembled WGS sequence"/>
</dbReference>